<evidence type="ECO:0000313" key="1">
    <source>
        <dbReference type="EMBL" id="MED6182435.1"/>
    </source>
</evidence>
<proteinExistence type="predicted"/>
<gene>
    <name evidence="1" type="ORF">PIB30_028428</name>
</gene>
<comment type="caution">
    <text evidence="1">The sequence shown here is derived from an EMBL/GenBank/DDBJ whole genome shotgun (WGS) entry which is preliminary data.</text>
</comment>
<organism evidence="1 2">
    <name type="scientific">Stylosanthes scabra</name>
    <dbReference type="NCBI Taxonomy" id="79078"/>
    <lineage>
        <taxon>Eukaryota</taxon>
        <taxon>Viridiplantae</taxon>
        <taxon>Streptophyta</taxon>
        <taxon>Embryophyta</taxon>
        <taxon>Tracheophyta</taxon>
        <taxon>Spermatophyta</taxon>
        <taxon>Magnoliopsida</taxon>
        <taxon>eudicotyledons</taxon>
        <taxon>Gunneridae</taxon>
        <taxon>Pentapetalae</taxon>
        <taxon>rosids</taxon>
        <taxon>fabids</taxon>
        <taxon>Fabales</taxon>
        <taxon>Fabaceae</taxon>
        <taxon>Papilionoideae</taxon>
        <taxon>50 kb inversion clade</taxon>
        <taxon>dalbergioids sensu lato</taxon>
        <taxon>Dalbergieae</taxon>
        <taxon>Pterocarpus clade</taxon>
        <taxon>Stylosanthes</taxon>
    </lineage>
</organism>
<accession>A0ABU6WD37</accession>
<dbReference type="Proteomes" id="UP001341840">
    <property type="component" value="Unassembled WGS sequence"/>
</dbReference>
<evidence type="ECO:0000313" key="2">
    <source>
        <dbReference type="Proteomes" id="UP001341840"/>
    </source>
</evidence>
<keyword evidence="2" id="KW-1185">Reference proteome</keyword>
<sequence>MTIRSQSCSRLLLVVRLCPRRRLRFVCARRRLPLLFPASASFPGGGFSSLRFLIQESPRDWGGKMLRKPRFNLPTTTDAVADVQTGGNLVGTMERRTESLSVHP</sequence>
<protein>
    <recommendedName>
        <fullName evidence="3">Secreted protein</fullName>
    </recommendedName>
</protein>
<dbReference type="EMBL" id="JASCZI010181355">
    <property type="protein sequence ID" value="MED6182435.1"/>
    <property type="molecule type" value="Genomic_DNA"/>
</dbReference>
<evidence type="ECO:0008006" key="3">
    <source>
        <dbReference type="Google" id="ProtNLM"/>
    </source>
</evidence>
<reference evidence="1 2" key="1">
    <citation type="journal article" date="2023" name="Plants (Basel)">
        <title>Bridging the Gap: Combining Genomics and Transcriptomics Approaches to Understand Stylosanthes scabra, an Orphan Legume from the Brazilian Caatinga.</title>
        <authorList>
            <person name="Ferreira-Neto J.R.C."/>
            <person name="da Silva M.D."/>
            <person name="Binneck E."/>
            <person name="de Melo N.F."/>
            <person name="da Silva R.H."/>
            <person name="de Melo A.L.T.M."/>
            <person name="Pandolfi V."/>
            <person name="Bustamante F.O."/>
            <person name="Brasileiro-Vidal A.C."/>
            <person name="Benko-Iseppon A.M."/>
        </authorList>
    </citation>
    <scope>NUCLEOTIDE SEQUENCE [LARGE SCALE GENOMIC DNA]</scope>
    <source>
        <tissue evidence="1">Leaves</tissue>
    </source>
</reference>
<name>A0ABU6WD37_9FABA</name>